<keyword evidence="10" id="KW-1185">Reference proteome</keyword>
<comment type="similarity">
    <text evidence="3 7">Belongs to the metallo-beta-lactamase superfamily. Glyoxalase II family.</text>
</comment>
<dbReference type="PIRSF" id="PIRSF005457">
    <property type="entry name" value="Glx"/>
    <property type="match status" value="1"/>
</dbReference>
<feature type="binding site" evidence="7">
    <location>
        <position position="126"/>
    </location>
    <ligand>
        <name>Zn(2+)</name>
        <dbReference type="ChEBI" id="CHEBI:29105"/>
        <label>2</label>
    </ligand>
</feature>
<dbReference type="SUPFAM" id="SSF56281">
    <property type="entry name" value="Metallo-hydrolase/oxidoreductase"/>
    <property type="match status" value="1"/>
</dbReference>
<evidence type="ECO:0000256" key="7">
    <source>
        <dbReference type="HAMAP-Rule" id="MF_01374"/>
    </source>
</evidence>
<evidence type="ECO:0000259" key="8">
    <source>
        <dbReference type="SMART" id="SM00849"/>
    </source>
</evidence>
<dbReference type="InterPro" id="IPR001279">
    <property type="entry name" value="Metallo-B-lactamas"/>
</dbReference>
<comment type="cofactor">
    <cofactor evidence="7">
        <name>Zn(2+)</name>
        <dbReference type="ChEBI" id="CHEBI:29105"/>
    </cofactor>
    <text evidence="7">Binds 2 Zn(2+) ions per subunit.</text>
</comment>
<dbReference type="PANTHER" id="PTHR43705">
    <property type="entry name" value="HYDROXYACYLGLUTATHIONE HYDROLASE"/>
    <property type="match status" value="1"/>
</dbReference>
<feature type="binding site" evidence="7">
    <location>
        <position position="108"/>
    </location>
    <ligand>
        <name>Zn(2+)</name>
        <dbReference type="ChEBI" id="CHEBI:29105"/>
        <label>1</label>
    </ligand>
</feature>
<feature type="binding site" evidence="7">
    <location>
        <position position="54"/>
    </location>
    <ligand>
        <name>Zn(2+)</name>
        <dbReference type="ChEBI" id="CHEBI:29105"/>
        <label>1</label>
    </ligand>
</feature>
<proteinExistence type="inferred from homology"/>
<dbReference type="InterPro" id="IPR036866">
    <property type="entry name" value="RibonucZ/Hydroxyglut_hydro"/>
</dbReference>
<gene>
    <name evidence="7 9" type="primary">gloB</name>
    <name evidence="9" type="ORF">ACFSBK_01380</name>
</gene>
<feature type="binding site" evidence="7">
    <location>
        <position position="56"/>
    </location>
    <ligand>
        <name>Zn(2+)</name>
        <dbReference type="ChEBI" id="CHEBI:29105"/>
        <label>2</label>
    </ligand>
</feature>
<evidence type="ECO:0000256" key="2">
    <source>
        <dbReference type="ARBA" id="ARBA00004963"/>
    </source>
</evidence>
<keyword evidence="5 7" id="KW-0378">Hydrolase</keyword>
<dbReference type="EMBL" id="JBHUFF010000006">
    <property type="protein sequence ID" value="MFD1798513.1"/>
    <property type="molecule type" value="Genomic_DNA"/>
</dbReference>
<comment type="catalytic activity">
    <reaction evidence="1 7">
        <text>an S-(2-hydroxyacyl)glutathione + H2O = a 2-hydroxy carboxylate + glutathione + H(+)</text>
        <dbReference type="Rhea" id="RHEA:21864"/>
        <dbReference type="ChEBI" id="CHEBI:15377"/>
        <dbReference type="ChEBI" id="CHEBI:15378"/>
        <dbReference type="ChEBI" id="CHEBI:57925"/>
        <dbReference type="ChEBI" id="CHEBI:58896"/>
        <dbReference type="ChEBI" id="CHEBI:71261"/>
        <dbReference type="EC" id="3.1.2.6"/>
    </reaction>
</comment>
<dbReference type="InterPro" id="IPR032282">
    <property type="entry name" value="HAGH_C"/>
</dbReference>
<sequence length="234" mass="26411">MNIHPIKAFSDNYIWVIEEGTEAVVVDPGEAEGVMDYLEEQQLHLTAILLTHNHEDHIGGVKEMLAKYPDTPIYGPKETEPLADRIVQEGESFRLLGQTFQVIKTGGHTHGHISFLMGEEALFCGDALFSAGCGRVFTGDYQAQYDALQKLKRLDDETQVYAAHEYTQTNLRFAHSMQPSNKSVSEALDQANDLRAKEEPTLPSTIGREKKINLFLQAERLEDFVELRKARDDF</sequence>
<protein>
    <recommendedName>
        <fullName evidence="7">Hydroxyacylglutathione hydrolase</fullName>
        <ecNumber evidence="7">3.1.2.6</ecNumber>
    </recommendedName>
    <alternativeName>
        <fullName evidence="7">Glyoxalase II</fullName>
        <shortName evidence="7">Glx II</shortName>
    </alternativeName>
</protein>
<dbReference type="Pfam" id="PF16123">
    <property type="entry name" value="HAGH_C"/>
    <property type="match status" value="1"/>
</dbReference>
<feature type="binding site" evidence="7">
    <location>
        <position position="57"/>
    </location>
    <ligand>
        <name>Zn(2+)</name>
        <dbReference type="ChEBI" id="CHEBI:29105"/>
        <label>2</label>
    </ligand>
</feature>
<comment type="function">
    <text evidence="7">Thiolesterase that catalyzes the hydrolysis of S-D-lactoyl-glutathione to form glutathione and D-lactic acid.</text>
</comment>
<evidence type="ECO:0000256" key="4">
    <source>
        <dbReference type="ARBA" id="ARBA00022723"/>
    </source>
</evidence>
<keyword evidence="4 7" id="KW-0479">Metal-binding</keyword>
<dbReference type="InterPro" id="IPR017782">
    <property type="entry name" value="Hydroxyacylglutathione_Hdrlase"/>
</dbReference>
<accession>A0ABW4NJD7</accession>
<dbReference type="RefSeq" id="WP_058919601.1">
    <property type="nucleotide sequence ID" value="NZ_JBHSQC010000005.1"/>
</dbReference>
<evidence type="ECO:0000313" key="9">
    <source>
        <dbReference type="EMBL" id="MFD1798513.1"/>
    </source>
</evidence>
<evidence type="ECO:0000256" key="3">
    <source>
        <dbReference type="ARBA" id="ARBA00006759"/>
    </source>
</evidence>
<dbReference type="InterPro" id="IPR035680">
    <property type="entry name" value="Clx_II_MBL"/>
</dbReference>
<dbReference type="GO" id="GO:0004416">
    <property type="term" value="F:hydroxyacylglutathione hydrolase activity"/>
    <property type="evidence" value="ECO:0007669"/>
    <property type="project" value="UniProtKB-EC"/>
</dbReference>
<dbReference type="Pfam" id="PF00753">
    <property type="entry name" value="Lactamase_B"/>
    <property type="match status" value="1"/>
</dbReference>
<dbReference type="CDD" id="cd07723">
    <property type="entry name" value="hydroxyacylglutathione_hydrolase_MBL-fold"/>
    <property type="match status" value="1"/>
</dbReference>
<feature type="binding site" evidence="7">
    <location>
        <position position="164"/>
    </location>
    <ligand>
        <name>Zn(2+)</name>
        <dbReference type="ChEBI" id="CHEBI:29105"/>
        <label>2</label>
    </ligand>
</feature>
<evidence type="ECO:0000256" key="1">
    <source>
        <dbReference type="ARBA" id="ARBA00001623"/>
    </source>
</evidence>
<evidence type="ECO:0000256" key="5">
    <source>
        <dbReference type="ARBA" id="ARBA00022801"/>
    </source>
</evidence>
<keyword evidence="6 7" id="KW-0862">Zinc</keyword>
<evidence type="ECO:0000313" key="10">
    <source>
        <dbReference type="Proteomes" id="UP001597285"/>
    </source>
</evidence>
<evidence type="ECO:0000256" key="6">
    <source>
        <dbReference type="ARBA" id="ARBA00022833"/>
    </source>
</evidence>
<dbReference type="Proteomes" id="UP001597285">
    <property type="component" value="Unassembled WGS sequence"/>
</dbReference>
<reference evidence="10" key="1">
    <citation type="journal article" date="2019" name="Int. J. Syst. Evol. Microbiol.">
        <title>The Global Catalogue of Microorganisms (GCM) 10K type strain sequencing project: providing services to taxonomists for standard genome sequencing and annotation.</title>
        <authorList>
            <consortium name="The Broad Institute Genomics Platform"/>
            <consortium name="The Broad Institute Genome Sequencing Center for Infectious Disease"/>
            <person name="Wu L."/>
            <person name="Ma J."/>
        </authorList>
    </citation>
    <scope>NUCLEOTIDE SEQUENCE [LARGE SCALE GENOMIC DNA]</scope>
    <source>
        <strain evidence="10">KCTC 42143</strain>
    </source>
</reference>
<dbReference type="InterPro" id="IPR050110">
    <property type="entry name" value="Glyoxalase_II_hydrolase"/>
</dbReference>
<organism evidence="9 10">
    <name type="scientific">Carnobacterium antarcticum</name>
    <dbReference type="NCBI Taxonomy" id="2126436"/>
    <lineage>
        <taxon>Bacteria</taxon>
        <taxon>Bacillati</taxon>
        <taxon>Bacillota</taxon>
        <taxon>Bacilli</taxon>
        <taxon>Lactobacillales</taxon>
        <taxon>Carnobacteriaceae</taxon>
        <taxon>Carnobacterium</taxon>
    </lineage>
</organism>
<name>A0ABW4NJD7_9LACT</name>
<dbReference type="SMART" id="SM00849">
    <property type="entry name" value="Lactamase_B"/>
    <property type="match status" value="1"/>
</dbReference>
<dbReference type="HAMAP" id="MF_01374">
    <property type="entry name" value="Glyoxalase_2"/>
    <property type="match status" value="1"/>
</dbReference>
<dbReference type="EC" id="3.1.2.6" evidence="7"/>
<comment type="caution">
    <text evidence="9">The sequence shown here is derived from an EMBL/GenBank/DDBJ whole genome shotgun (WGS) entry which is preliminary data.</text>
</comment>
<comment type="subunit">
    <text evidence="7">Monomer.</text>
</comment>
<dbReference type="NCBIfam" id="TIGR03413">
    <property type="entry name" value="GSH_gloB"/>
    <property type="match status" value="1"/>
</dbReference>
<dbReference type="Gene3D" id="3.60.15.10">
    <property type="entry name" value="Ribonuclease Z/Hydroxyacylglutathione hydrolase-like"/>
    <property type="match status" value="1"/>
</dbReference>
<comment type="pathway">
    <text evidence="2 7">Secondary metabolite metabolism; methylglyoxal degradation; (R)-lactate from methylglyoxal: step 2/2.</text>
</comment>
<dbReference type="PANTHER" id="PTHR43705:SF1">
    <property type="entry name" value="HYDROXYACYLGLUTATHIONE HYDROLASE GLOB"/>
    <property type="match status" value="1"/>
</dbReference>
<feature type="domain" description="Metallo-beta-lactamase" evidence="8">
    <location>
        <begin position="11"/>
        <end position="164"/>
    </location>
</feature>
<feature type="binding site" evidence="7">
    <location>
        <position position="52"/>
    </location>
    <ligand>
        <name>Zn(2+)</name>
        <dbReference type="ChEBI" id="CHEBI:29105"/>
        <label>1</label>
    </ligand>
</feature>
<feature type="binding site" evidence="7">
    <location>
        <position position="126"/>
    </location>
    <ligand>
        <name>Zn(2+)</name>
        <dbReference type="ChEBI" id="CHEBI:29105"/>
        <label>1</label>
    </ligand>
</feature>